<organism evidence="2 3">
    <name type="scientific">Steinernema glaseri</name>
    <dbReference type="NCBI Taxonomy" id="37863"/>
    <lineage>
        <taxon>Eukaryota</taxon>
        <taxon>Metazoa</taxon>
        <taxon>Ecdysozoa</taxon>
        <taxon>Nematoda</taxon>
        <taxon>Chromadorea</taxon>
        <taxon>Rhabditida</taxon>
        <taxon>Tylenchina</taxon>
        <taxon>Panagrolaimomorpha</taxon>
        <taxon>Strongyloidoidea</taxon>
        <taxon>Steinernematidae</taxon>
        <taxon>Steinernema</taxon>
    </lineage>
</organism>
<name>A0A1I7YTX3_9BILA</name>
<feature type="transmembrane region" description="Helical" evidence="1">
    <location>
        <begin position="267"/>
        <end position="288"/>
    </location>
</feature>
<proteinExistence type="predicted"/>
<evidence type="ECO:0000313" key="2">
    <source>
        <dbReference type="Proteomes" id="UP000095287"/>
    </source>
</evidence>
<feature type="transmembrane region" description="Helical" evidence="1">
    <location>
        <begin position="95"/>
        <end position="121"/>
    </location>
</feature>
<keyword evidence="1" id="KW-0812">Transmembrane</keyword>
<sequence length="305" mass="33182">MQYGTGKGKALFVALLSCGHQLAPVLTIPSAAVFCESSMGWQGVYCLSASVTVIAVFVFFLIYRDVGTKTKTGSTSDCEVIEEKVKTTQSRRPPYLAIFTTPAVWGLICTGVADALAYLIFYFYGPIYVNKVLHFEVKQTGIMAAVPYLISIISKIVVGLFVHKTKLKDSPKAVFITKVVMQAILTGNFVVLLTLGSDSPGAAEALIVAAVVLSGLHYFLILMASQIVAQQYTHIISSSMAAFDGVCGLLLPVFVSTLAPNHTAEEWSHVFYCVIAFLTITNILFMVLTRLRPADWTKEEQSPET</sequence>
<feature type="transmembrane region" description="Helical" evidence="1">
    <location>
        <begin position="201"/>
        <end position="223"/>
    </location>
</feature>
<protein>
    <submittedName>
        <fullName evidence="3">MFS domain-containing protein</fullName>
    </submittedName>
</protein>
<keyword evidence="2" id="KW-1185">Reference proteome</keyword>
<evidence type="ECO:0000256" key="1">
    <source>
        <dbReference type="SAM" id="Phobius"/>
    </source>
</evidence>
<dbReference type="GO" id="GO:0016020">
    <property type="term" value="C:membrane"/>
    <property type="evidence" value="ECO:0007669"/>
    <property type="project" value="TreeGrafter"/>
</dbReference>
<keyword evidence="1" id="KW-0472">Membrane</keyword>
<feature type="transmembrane region" description="Helical" evidence="1">
    <location>
        <begin position="235"/>
        <end position="255"/>
    </location>
</feature>
<feature type="transmembrane region" description="Helical" evidence="1">
    <location>
        <begin position="41"/>
        <end position="63"/>
    </location>
</feature>
<dbReference type="PANTHER" id="PTHR45757:SF11">
    <property type="entry name" value="MAJOR FACILITATOR SUPERFAMILY (MFS) PROFILE DOMAIN-CONTAINING PROTEIN"/>
    <property type="match status" value="1"/>
</dbReference>
<feature type="transmembrane region" description="Helical" evidence="1">
    <location>
        <begin position="141"/>
        <end position="162"/>
    </location>
</feature>
<reference evidence="3" key="1">
    <citation type="submission" date="2016-11" db="UniProtKB">
        <authorList>
            <consortium name="WormBaseParasite"/>
        </authorList>
    </citation>
    <scope>IDENTIFICATION</scope>
</reference>
<dbReference type="Pfam" id="PF07690">
    <property type="entry name" value="MFS_1"/>
    <property type="match status" value="1"/>
</dbReference>
<dbReference type="GO" id="GO:0022857">
    <property type="term" value="F:transmembrane transporter activity"/>
    <property type="evidence" value="ECO:0007669"/>
    <property type="project" value="InterPro"/>
</dbReference>
<dbReference type="InterPro" id="IPR011701">
    <property type="entry name" value="MFS"/>
</dbReference>
<accession>A0A1I7YTX3</accession>
<keyword evidence="1" id="KW-1133">Transmembrane helix</keyword>
<dbReference type="Proteomes" id="UP000095287">
    <property type="component" value="Unplaced"/>
</dbReference>
<evidence type="ECO:0000313" key="3">
    <source>
        <dbReference type="WBParaSite" id="L893_g1947.t1"/>
    </source>
</evidence>
<dbReference type="Gene3D" id="1.20.1250.20">
    <property type="entry name" value="MFS general substrate transporter like domains"/>
    <property type="match status" value="1"/>
</dbReference>
<dbReference type="PANTHER" id="PTHR45757">
    <property type="entry name" value="PROTEIN CBG23364-RELATED"/>
    <property type="match status" value="1"/>
</dbReference>
<dbReference type="AlphaFoldDB" id="A0A1I7YTX3"/>
<dbReference type="SUPFAM" id="SSF103473">
    <property type="entry name" value="MFS general substrate transporter"/>
    <property type="match status" value="1"/>
</dbReference>
<dbReference type="InterPro" id="IPR036259">
    <property type="entry name" value="MFS_trans_sf"/>
</dbReference>
<dbReference type="WBParaSite" id="L893_g1947.t1">
    <property type="protein sequence ID" value="L893_g1947.t1"/>
    <property type="gene ID" value="L893_g1947"/>
</dbReference>
<feature type="transmembrane region" description="Helical" evidence="1">
    <location>
        <begin position="174"/>
        <end position="195"/>
    </location>
</feature>